<dbReference type="OrthoDB" id="667577at2759"/>
<gene>
    <name evidence="1" type="ORF">HPP92_020936</name>
</gene>
<comment type="caution">
    <text evidence="1">The sequence shown here is derived from an EMBL/GenBank/DDBJ whole genome shotgun (WGS) entry which is preliminary data.</text>
</comment>
<organism evidence="1 2">
    <name type="scientific">Vanilla planifolia</name>
    <name type="common">Vanilla</name>
    <dbReference type="NCBI Taxonomy" id="51239"/>
    <lineage>
        <taxon>Eukaryota</taxon>
        <taxon>Viridiplantae</taxon>
        <taxon>Streptophyta</taxon>
        <taxon>Embryophyta</taxon>
        <taxon>Tracheophyta</taxon>
        <taxon>Spermatophyta</taxon>
        <taxon>Magnoliopsida</taxon>
        <taxon>Liliopsida</taxon>
        <taxon>Asparagales</taxon>
        <taxon>Orchidaceae</taxon>
        <taxon>Vanilloideae</taxon>
        <taxon>Vanilleae</taxon>
        <taxon>Vanilla</taxon>
    </lineage>
</organism>
<dbReference type="EMBL" id="JADCNL010000011">
    <property type="protein sequence ID" value="KAG0460639.1"/>
    <property type="molecule type" value="Genomic_DNA"/>
</dbReference>
<dbReference type="AlphaFoldDB" id="A0A835PVQ7"/>
<keyword evidence="2" id="KW-1185">Reference proteome</keyword>
<dbReference type="Proteomes" id="UP000636800">
    <property type="component" value="Chromosome 11"/>
</dbReference>
<reference evidence="1 2" key="1">
    <citation type="journal article" date="2020" name="Nat. Food">
        <title>A phased Vanilla planifolia genome enables genetic improvement of flavour and production.</title>
        <authorList>
            <person name="Hasing T."/>
            <person name="Tang H."/>
            <person name="Brym M."/>
            <person name="Khazi F."/>
            <person name="Huang T."/>
            <person name="Chambers A.H."/>
        </authorList>
    </citation>
    <scope>NUCLEOTIDE SEQUENCE [LARGE SCALE GENOMIC DNA]</scope>
    <source>
        <tissue evidence="1">Leaf</tissue>
    </source>
</reference>
<proteinExistence type="predicted"/>
<evidence type="ECO:0000313" key="1">
    <source>
        <dbReference type="EMBL" id="KAG0460639.1"/>
    </source>
</evidence>
<dbReference type="Gene3D" id="2.60.120.260">
    <property type="entry name" value="Galactose-binding domain-like"/>
    <property type="match status" value="1"/>
</dbReference>
<evidence type="ECO:0000313" key="2">
    <source>
        <dbReference type="Proteomes" id="UP000636800"/>
    </source>
</evidence>
<accession>A0A835PVQ7</accession>
<protein>
    <submittedName>
        <fullName evidence="1">Uncharacterized protein</fullName>
    </submittedName>
</protein>
<name>A0A835PVQ7_VANPL</name>
<sequence length="73" mass="8371">MGQRIRRHEVFIDGRTLVKNGTTVGHKRLHRLPRAVTARRMKIRILESRGPPLLSAVGLHFDPHKPWNATKTS</sequence>